<dbReference type="SUPFAM" id="SSF55144">
    <property type="entry name" value="LigT-like"/>
    <property type="match status" value="1"/>
</dbReference>
<accession>A0A1I5QNI9</accession>
<dbReference type="OrthoDB" id="793003at2"/>
<reference evidence="1 2" key="1">
    <citation type="submission" date="2016-10" db="EMBL/GenBank/DDBJ databases">
        <authorList>
            <person name="de Groot N.N."/>
        </authorList>
    </citation>
    <scope>NUCLEOTIDE SEQUENCE [LARGE SCALE GENOMIC DNA]</scope>
    <source>
        <strain evidence="1 2">DSM 19547</strain>
    </source>
</reference>
<dbReference type="STRING" id="441119.SAMN04488047_10735"/>
<gene>
    <name evidence="1" type="ORF">SAMN04488047_10735</name>
</gene>
<name>A0A1I5QNI9_9RHOB</name>
<organism evidence="1 2">
    <name type="scientific">Tranquillimonas alkanivorans</name>
    <dbReference type="NCBI Taxonomy" id="441119"/>
    <lineage>
        <taxon>Bacteria</taxon>
        <taxon>Pseudomonadati</taxon>
        <taxon>Pseudomonadota</taxon>
        <taxon>Alphaproteobacteria</taxon>
        <taxon>Rhodobacterales</taxon>
        <taxon>Roseobacteraceae</taxon>
        <taxon>Tranquillimonas</taxon>
    </lineage>
</organism>
<evidence type="ECO:0000313" key="1">
    <source>
        <dbReference type="EMBL" id="SFP47813.1"/>
    </source>
</evidence>
<dbReference type="EMBL" id="FOXA01000007">
    <property type="protein sequence ID" value="SFP47813.1"/>
    <property type="molecule type" value="Genomic_DNA"/>
</dbReference>
<keyword evidence="1" id="KW-0436">Ligase</keyword>
<dbReference type="Proteomes" id="UP000199356">
    <property type="component" value="Unassembled WGS sequence"/>
</dbReference>
<dbReference type="GO" id="GO:0016874">
    <property type="term" value="F:ligase activity"/>
    <property type="evidence" value="ECO:0007669"/>
    <property type="project" value="UniProtKB-KW"/>
</dbReference>
<dbReference type="RefSeq" id="WP_093421232.1">
    <property type="nucleotide sequence ID" value="NZ_FOXA01000007.1"/>
</dbReference>
<protein>
    <submittedName>
        <fullName evidence="1">2'-5' RNA ligase superfamily protein</fullName>
    </submittedName>
</protein>
<dbReference type="AlphaFoldDB" id="A0A1I5QNI9"/>
<evidence type="ECO:0000313" key="2">
    <source>
        <dbReference type="Proteomes" id="UP000199356"/>
    </source>
</evidence>
<dbReference type="Gene3D" id="3.90.1140.10">
    <property type="entry name" value="Cyclic phosphodiesterase"/>
    <property type="match status" value="1"/>
</dbReference>
<dbReference type="Pfam" id="PF13563">
    <property type="entry name" value="2_5_RNA_ligase2"/>
    <property type="match status" value="1"/>
</dbReference>
<dbReference type="InterPro" id="IPR009097">
    <property type="entry name" value="Cyclic_Pdiesterase"/>
</dbReference>
<keyword evidence="2" id="KW-1185">Reference proteome</keyword>
<sequence>MALILTLAFDAETFAVFDAARRRHFPPERNFIPAHLTLFHALPDDELPAIRDRLAALARATPPLPFTVIEVISLGRGAAFRLDVPGLKPLHRSLLHDWHDRLSPQDRQGLHPHVTVQNKVAPDAARATVQELRAAFAPFDGVATGLLLWHYRGGPWEAAAEFPFQGDRP</sequence>
<proteinExistence type="predicted"/>